<accession>A0A7G1KQ67</accession>
<evidence type="ECO:0008006" key="3">
    <source>
        <dbReference type="Google" id="ProtNLM"/>
    </source>
</evidence>
<dbReference type="InterPro" id="IPR032710">
    <property type="entry name" value="NTF2-like_dom_sf"/>
</dbReference>
<dbReference type="Gene3D" id="3.10.450.50">
    <property type="match status" value="1"/>
</dbReference>
<dbReference type="Proteomes" id="UP000516173">
    <property type="component" value="Chromosome"/>
</dbReference>
<organism evidence="1 2">
    <name type="scientific">Nocardia wallacei</name>
    <dbReference type="NCBI Taxonomy" id="480035"/>
    <lineage>
        <taxon>Bacteria</taxon>
        <taxon>Bacillati</taxon>
        <taxon>Actinomycetota</taxon>
        <taxon>Actinomycetes</taxon>
        <taxon>Mycobacteriales</taxon>
        <taxon>Nocardiaceae</taxon>
        <taxon>Nocardia</taxon>
    </lineage>
</organism>
<evidence type="ECO:0000313" key="2">
    <source>
        <dbReference type="Proteomes" id="UP000516173"/>
    </source>
</evidence>
<dbReference type="SUPFAM" id="SSF54427">
    <property type="entry name" value="NTF2-like"/>
    <property type="match status" value="1"/>
</dbReference>
<dbReference type="EMBL" id="AP023396">
    <property type="protein sequence ID" value="BCK57377.1"/>
    <property type="molecule type" value="Genomic_DNA"/>
</dbReference>
<dbReference type="AlphaFoldDB" id="A0A7G1KQ67"/>
<name>A0A7G1KQ67_9NOCA</name>
<keyword evidence="2" id="KW-1185">Reference proteome</keyword>
<dbReference type="KEGG" id="nwl:NWFMUON74_51490"/>
<evidence type="ECO:0000313" key="1">
    <source>
        <dbReference type="EMBL" id="BCK57377.1"/>
    </source>
</evidence>
<protein>
    <recommendedName>
        <fullName evidence="3">SnoaL-like domain-containing protein</fullName>
    </recommendedName>
</protein>
<sequence length="134" mass="14863">MVVYMGFEDKARALLAALEGGVAGDQLRPFFHPAATHIEHPSRVVPAGRTRDLAALLEASLAGRRLFASQRYDIRDMISQAHRVAVRLRWTGVLAQHVAGHRAGSLLHAEVALFLTYDDTGRVLRQESYDCYPP</sequence>
<gene>
    <name evidence="1" type="ORF">NWFMUON74_51490</name>
</gene>
<proteinExistence type="predicted"/>
<reference evidence="1 2" key="1">
    <citation type="submission" date="2020-08" db="EMBL/GenBank/DDBJ databases">
        <title>Genome Sequencing of Nocardia wallacei strain FMUON74 and assembly.</title>
        <authorList>
            <person name="Toyokawa M."/>
            <person name="Uesaka K."/>
        </authorList>
    </citation>
    <scope>NUCLEOTIDE SEQUENCE [LARGE SCALE GENOMIC DNA]</scope>
    <source>
        <strain evidence="1 2">FMUON74</strain>
    </source>
</reference>